<organism evidence="2">
    <name type="scientific">Loa loa</name>
    <name type="common">Eye worm</name>
    <name type="synonym">Filaria loa</name>
    <dbReference type="NCBI Taxonomy" id="7209"/>
    <lineage>
        <taxon>Eukaryota</taxon>
        <taxon>Metazoa</taxon>
        <taxon>Ecdysozoa</taxon>
        <taxon>Nematoda</taxon>
        <taxon>Chromadorea</taxon>
        <taxon>Rhabditida</taxon>
        <taxon>Spirurina</taxon>
        <taxon>Spiruromorpha</taxon>
        <taxon>Filarioidea</taxon>
        <taxon>Onchocercidae</taxon>
        <taxon>Loa</taxon>
    </lineage>
</organism>
<keyword evidence="1" id="KW-0472">Membrane</keyword>
<dbReference type="AlphaFoldDB" id="A0A1S0U2R4"/>
<dbReference type="InParanoid" id="A0A1S0U2R4"/>
<dbReference type="RefSeq" id="XP_003140520.1">
    <property type="nucleotide sequence ID" value="XM_003140472.1"/>
</dbReference>
<protein>
    <submittedName>
        <fullName evidence="2">Uncharacterized protein</fullName>
    </submittedName>
</protein>
<dbReference type="EMBL" id="JH712080">
    <property type="protein sequence ID" value="EFO23549.1"/>
    <property type="molecule type" value="Genomic_DNA"/>
</dbReference>
<dbReference type="CTD" id="9942337"/>
<accession>A0A1S0U2R4</accession>
<dbReference type="GeneID" id="9942337"/>
<keyword evidence="1" id="KW-0812">Transmembrane</keyword>
<proteinExistence type="predicted"/>
<evidence type="ECO:0000313" key="2">
    <source>
        <dbReference type="EMBL" id="EFO23549.1"/>
    </source>
</evidence>
<feature type="transmembrane region" description="Helical" evidence="1">
    <location>
        <begin position="56"/>
        <end position="78"/>
    </location>
</feature>
<name>A0A1S0U2R4_LOALO</name>
<gene>
    <name evidence="2" type="ORF">LOAG_04935</name>
</gene>
<reference evidence="2" key="1">
    <citation type="submission" date="2012-04" db="EMBL/GenBank/DDBJ databases">
        <title>The Genome Sequence of Loa loa.</title>
        <authorList>
            <consortium name="The Broad Institute Genome Sequencing Platform"/>
            <consortium name="Broad Institute Genome Sequencing Center for Infectious Disease"/>
            <person name="Nutman T.B."/>
            <person name="Fink D.L."/>
            <person name="Russ C."/>
            <person name="Young S."/>
            <person name="Zeng Q."/>
            <person name="Gargeya S."/>
            <person name="Alvarado L."/>
            <person name="Berlin A."/>
            <person name="Chapman S.B."/>
            <person name="Chen Z."/>
            <person name="Freedman E."/>
            <person name="Gellesch M."/>
            <person name="Goldberg J."/>
            <person name="Griggs A."/>
            <person name="Gujja S."/>
            <person name="Heilman E.R."/>
            <person name="Heiman D."/>
            <person name="Howarth C."/>
            <person name="Mehta T."/>
            <person name="Neiman D."/>
            <person name="Pearson M."/>
            <person name="Roberts A."/>
            <person name="Saif S."/>
            <person name="Shea T."/>
            <person name="Shenoy N."/>
            <person name="Sisk P."/>
            <person name="Stolte C."/>
            <person name="Sykes S."/>
            <person name="White J."/>
            <person name="Yandava C."/>
            <person name="Haas B."/>
            <person name="Henn M.R."/>
            <person name="Nusbaum C."/>
            <person name="Birren B."/>
        </authorList>
    </citation>
    <scope>NUCLEOTIDE SEQUENCE [LARGE SCALE GENOMIC DNA]</scope>
</reference>
<dbReference type="KEGG" id="loa:LOAG_04935"/>
<keyword evidence="1" id="KW-1133">Transmembrane helix</keyword>
<evidence type="ECO:0000256" key="1">
    <source>
        <dbReference type="SAM" id="Phobius"/>
    </source>
</evidence>
<sequence>MRIHIHTYMYTQIESPPIVYVCLDCEHRGADTAFVGRAPFSAFSDHAFACSPSSPYYFVTLFHLSSTIIIAILGQALAWPGLVEFIPGGLEIKGLGPCSRSVSTFEFGYETKVVL</sequence>